<keyword evidence="10" id="KW-0004">4Fe-4S</keyword>
<dbReference type="GO" id="GO:0046872">
    <property type="term" value="F:metal ion binding"/>
    <property type="evidence" value="ECO:0007669"/>
    <property type="project" value="UniProtKB-UniRule"/>
</dbReference>
<evidence type="ECO:0000259" key="11">
    <source>
        <dbReference type="PROSITE" id="PS51918"/>
    </source>
</evidence>
<name>A0A1M6T3X1_9AQUI</name>
<keyword evidence="5 10" id="KW-0949">S-adenosyl-L-methionine</keyword>
<comment type="subcellular location">
    <subcellularLocation>
        <location evidence="10">Cytoplasm</location>
    </subcellularLocation>
</comment>
<dbReference type="InterPro" id="IPR034505">
    <property type="entry name" value="Coproporphyrinogen-III_oxidase"/>
</dbReference>
<dbReference type="PANTHER" id="PTHR13932:SF5">
    <property type="entry name" value="RADICAL S-ADENOSYL METHIONINE DOMAIN-CONTAINING PROTEIN 1, MITOCHONDRIAL"/>
    <property type="match status" value="1"/>
</dbReference>
<keyword evidence="4 10" id="KW-0349">Heme</keyword>
<evidence type="ECO:0000256" key="4">
    <source>
        <dbReference type="ARBA" id="ARBA00022617"/>
    </source>
</evidence>
<keyword evidence="10" id="KW-0963">Cytoplasm</keyword>
<keyword evidence="7 10" id="KW-0408">Iron</keyword>
<dbReference type="GO" id="GO:0006779">
    <property type="term" value="P:porphyrin-containing compound biosynthetic process"/>
    <property type="evidence" value="ECO:0007669"/>
    <property type="project" value="InterPro"/>
</dbReference>
<dbReference type="SFLD" id="SFLDG01082">
    <property type="entry name" value="B12-binding_domain_containing"/>
    <property type="match status" value="1"/>
</dbReference>
<dbReference type="GO" id="GO:0005737">
    <property type="term" value="C:cytoplasm"/>
    <property type="evidence" value="ECO:0007669"/>
    <property type="project" value="UniProtKB-SubCell"/>
</dbReference>
<dbReference type="GO" id="GO:0051539">
    <property type="term" value="F:4 iron, 4 sulfur cluster binding"/>
    <property type="evidence" value="ECO:0007669"/>
    <property type="project" value="UniProtKB-UniRule"/>
</dbReference>
<proteinExistence type="inferred from homology"/>
<evidence type="ECO:0000256" key="2">
    <source>
        <dbReference type="ARBA" id="ARBA00006100"/>
    </source>
</evidence>
<dbReference type="AlphaFoldDB" id="A0A1M6T3X1"/>
<dbReference type="EMBL" id="LT670846">
    <property type="protein sequence ID" value="SHK51579.1"/>
    <property type="molecule type" value="Genomic_DNA"/>
</dbReference>
<dbReference type="SUPFAM" id="SSF102114">
    <property type="entry name" value="Radical SAM enzymes"/>
    <property type="match status" value="1"/>
</dbReference>
<dbReference type="OrthoDB" id="9808022at2"/>
<dbReference type="InterPro" id="IPR013785">
    <property type="entry name" value="Aldolase_TIM"/>
</dbReference>
<evidence type="ECO:0000256" key="9">
    <source>
        <dbReference type="ARBA" id="ARBA00023186"/>
    </source>
</evidence>
<dbReference type="SFLD" id="SFLDF00562">
    <property type="entry name" value="HemN-like__clustered_with_heat"/>
    <property type="match status" value="1"/>
</dbReference>
<keyword evidence="8 10" id="KW-0411">Iron-sulfur</keyword>
<dbReference type="PANTHER" id="PTHR13932">
    <property type="entry name" value="COPROPORPHYRINIGEN III OXIDASE"/>
    <property type="match status" value="1"/>
</dbReference>
<evidence type="ECO:0000256" key="1">
    <source>
        <dbReference type="ARBA" id="ARBA00001966"/>
    </source>
</evidence>
<dbReference type="SFLD" id="SFLDG01065">
    <property type="entry name" value="anaerobic_coproporphyrinogen-I"/>
    <property type="match status" value="1"/>
</dbReference>
<evidence type="ECO:0000256" key="7">
    <source>
        <dbReference type="ARBA" id="ARBA00023004"/>
    </source>
</evidence>
<comment type="cofactor">
    <cofactor evidence="1">
        <name>[4Fe-4S] cluster</name>
        <dbReference type="ChEBI" id="CHEBI:49883"/>
    </cofactor>
</comment>
<sequence>MIEGLYIHVPFCHYKCFYCDFVSFVLEPQEEYLDLILKEIQLYSDLEFSLRTVYFGGGTPSLIKPSWYKSFFEKLSKLVDLSRVVEVSIECNPEDYSYDDYRELLDIGFNRLSIGAQSFTKKGLSALGRRHEPSDVIKAVEQAHKAGFENISVDIIYGYEGQTLKDLEEDISFVLSLPVKHASFYMLTPYEDTILGHMYSEGRISLPDADLLADMFMTISERLSAFGFVHYEISNYALPGYECKHNILYWTHGEFLGLGVSAWSFAKNVRWGNTKNINLYRQKILEGERPIYQREVLEGKELVKDYLFVALRTSLGVPEDYKTYIPEELMEFFVHEGGRIRLTERGMLLFNSIYEKIATGL</sequence>
<organism evidence="12 13">
    <name type="scientific">Thermocrinis minervae</name>
    <dbReference type="NCBI Taxonomy" id="381751"/>
    <lineage>
        <taxon>Bacteria</taxon>
        <taxon>Pseudomonadati</taxon>
        <taxon>Aquificota</taxon>
        <taxon>Aquificia</taxon>
        <taxon>Aquificales</taxon>
        <taxon>Aquificaceae</taxon>
        <taxon>Thermocrinis</taxon>
    </lineage>
</organism>
<keyword evidence="13" id="KW-1185">Reference proteome</keyword>
<evidence type="ECO:0000256" key="10">
    <source>
        <dbReference type="RuleBase" id="RU364116"/>
    </source>
</evidence>
<dbReference type="InterPro" id="IPR007197">
    <property type="entry name" value="rSAM"/>
</dbReference>
<protein>
    <recommendedName>
        <fullName evidence="3 10">Heme chaperone HemW</fullName>
    </recommendedName>
</protein>
<evidence type="ECO:0000256" key="6">
    <source>
        <dbReference type="ARBA" id="ARBA00022723"/>
    </source>
</evidence>
<feature type="domain" description="Radical SAM core" evidence="11">
    <location>
        <begin position="1"/>
        <end position="222"/>
    </location>
</feature>
<evidence type="ECO:0000313" key="13">
    <source>
        <dbReference type="Proteomes" id="UP000189810"/>
    </source>
</evidence>
<evidence type="ECO:0000313" key="12">
    <source>
        <dbReference type="EMBL" id="SHK51579.1"/>
    </source>
</evidence>
<dbReference type="InterPro" id="IPR004559">
    <property type="entry name" value="HemW-like"/>
</dbReference>
<keyword evidence="6 10" id="KW-0479">Metal-binding</keyword>
<dbReference type="InterPro" id="IPR006638">
    <property type="entry name" value="Elp3/MiaA/NifB-like_rSAM"/>
</dbReference>
<dbReference type="PROSITE" id="PS51918">
    <property type="entry name" value="RADICAL_SAM"/>
    <property type="match status" value="1"/>
</dbReference>
<keyword evidence="9 10" id="KW-0143">Chaperone</keyword>
<dbReference type="Gene3D" id="3.20.20.70">
    <property type="entry name" value="Aldolase class I"/>
    <property type="match status" value="1"/>
</dbReference>
<dbReference type="SMART" id="SM00729">
    <property type="entry name" value="Elp3"/>
    <property type="match status" value="1"/>
</dbReference>
<evidence type="ECO:0000256" key="5">
    <source>
        <dbReference type="ARBA" id="ARBA00022691"/>
    </source>
</evidence>
<accession>A0A1M6T3X1</accession>
<dbReference type="InterPro" id="IPR058240">
    <property type="entry name" value="rSAM_sf"/>
</dbReference>
<comment type="function">
    <text evidence="10">Probably acts as a heme chaperone, transferring heme to an unknown acceptor. Binds one molecule of heme per monomer, possibly covalently. Binds 1 [4Fe-4S] cluster. The cluster is coordinated with 3 cysteines and an exchangeable S-adenosyl-L-methionine.</text>
</comment>
<dbReference type="NCBIfam" id="TIGR00539">
    <property type="entry name" value="hemN_rel"/>
    <property type="match status" value="1"/>
</dbReference>
<dbReference type="RefSeq" id="WP_079654383.1">
    <property type="nucleotide sequence ID" value="NZ_LT670846.1"/>
</dbReference>
<dbReference type="GO" id="GO:0004109">
    <property type="term" value="F:coproporphyrinogen oxidase activity"/>
    <property type="evidence" value="ECO:0007669"/>
    <property type="project" value="InterPro"/>
</dbReference>
<comment type="similarity">
    <text evidence="2">Belongs to the anaerobic coproporphyrinogen-III oxidase family. HemW subfamily.</text>
</comment>
<dbReference type="SFLD" id="SFLDS00029">
    <property type="entry name" value="Radical_SAM"/>
    <property type="match status" value="1"/>
</dbReference>
<dbReference type="CDD" id="cd01335">
    <property type="entry name" value="Radical_SAM"/>
    <property type="match status" value="1"/>
</dbReference>
<dbReference type="Proteomes" id="UP000189810">
    <property type="component" value="Chromosome I"/>
</dbReference>
<dbReference type="STRING" id="381751.SAMN05444391_1288"/>
<gene>
    <name evidence="12" type="ORF">SAMN05444391_1288</name>
</gene>
<evidence type="ECO:0000256" key="3">
    <source>
        <dbReference type="ARBA" id="ARBA00017228"/>
    </source>
</evidence>
<reference evidence="12 13" key="1">
    <citation type="submission" date="2016-11" db="EMBL/GenBank/DDBJ databases">
        <authorList>
            <person name="Jaros S."/>
            <person name="Januszkiewicz K."/>
            <person name="Wedrychowicz H."/>
        </authorList>
    </citation>
    <scope>NUCLEOTIDE SEQUENCE [LARGE SCALE GENOMIC DNA]</scope>
    <source>
        <strain evidence="12 13">DSM 19557</strain>
    </source>
</reference>
<evidence type="ECO:0000256" key="8">
    <source>
        <dbReference type="ARBA" id="ARBA00023014"/>
    </source>
</evidence>
<dbReference type="Pfam" id="PF04055">
    <property type="entry name" value="Radical_SAM"/>
    <property type="match status" value="1"/>
</dbReference>